<evidence type="ECO:0000313" key="16">
    <source>
        <dbReference type="Proteomes" id="UP000717328"/>
    </source>
</evidence>
<evidence type="ECO:0000256" key="7">
    <source>
        <dbReference type="ARBA" id="ARBA00022723"/>
    </source>
</evidence>
<evidence type="ECO:0000256" key="10">
    <source>
        <dbReference type="ARBA" id="ARBA00023004"/>
    </source>
</evidence>
<keyword evidence="6" id="KW-0812">Transmembrane</keyword>
<gene>
    <name evidence="15" type="ORF">H0H81_002377</name>
</gene>
<dbReference type="PANTHER" id="PTHR24305:SF166">
    <property type="entry name" value="CYTOCHROME P450 12A4, MITOCHONDRIAL-RELATED"/>
    <property type="match status" value="1"/>
</dbReference>
<sequence>MDTTSNALSRVLHLLAYRPETQEKLRQEFLEAQDQHGLDIPHDELMALPFLDAICRETLRLYPPAPVLARGALKDAILPLSAPIKGLDGREMHEIAIAKDTVIFFSIMNINTDPVLWGPDAQEWKPERWLAPLPEALVEARIPGVYSNLLTFGGGTRSCIGFKLSQMEMKVLLSVLISQFRFSPAKGEIFWEMGPITVPALKDNPGKAILPLTVELLA</sequence>
<keyword evidence="5 13" id="KW-0349">Heme</keyword>
<dbReference type="Pfam" id="PF00067">
    <property type="entry name" value="p450"/>
    <property type="match status" value="1"/>
</dbReference>
<comment type="similarity">
    <text evidence="4 14">Belongs to the cytochrome P450 family.</text>
</comment>
<evidence type="ECO:0000256" key="8">
    <source>
        <dbReference type="ARBA" id="ARBA00022989"/>
    </source>
</evidence>
<keyword evidence="7 13" id="KW-0479">Metal-binding</keyword>
<dbReference type="GO" id="GO:0016020">
    <property type="term" value="C:membrane"/>
    <property type="evidence" value="ECO:0007669"/>
    <property type="project" value="UniProtKB-SubCell"/>
</dbReference>
<keyword evidence="12" id="KW-0472">Membrane</keyword>
<reference evidence="15" key="2">
    <citation type="submission" date="2021-10" db="EMBL/GenBank/DDBJ databases">
        <title>Phylogenomics reveals ancestral predisposition of the termite-cultivated fungus Termitomyces towards a domesticated lifestyle.</title>
        <authorList>
            <person name="Auxier B."/>
            <person name="Grum-Grzhimaylo A."/>
            <person name="Cardenas M.E."/>
            <person name="Lodge J.D."/>
            <person name="Laessoe T."/>
            <person name="Pedersen O."/>
            <person name="Smith M.E."/>
            <person name="Kuyper T.W."/>
            <person name="Franco-Molano E.A."/>
            <person name="Baroni T.J."/>
            <person name="Aanen D.K."/>
        </authorList>
    </citation>
    <scope>NUCLEOTIDE SEQUENCE</scope>
    <source>
        <strain evidence="15">D49</strain>
    </source>
</reference>
<keyword evidence="16" id="KW-1185">Reference proteome</keyword>
<evidence type="ECO:0000256" key="2">
    <source>
        <dbReference type="ARBA" id="ARBA00004370"/>
    </source>
</evidence>
<dbReference type="EMBL" id="JABCKI010006473">
    <property type="protein sequence ID" value="KAG5634329.1"/>
    <property type="molecule type" value="Genomic_DNA"/>
</dbReference>
<dbReference type="GO" id="GO:0005506">
    <property type="term" value="F:iron ion binding"/>
    <property type="evidence" value="ECO:0007669"/>
    <property type="project" value="InterPro"/>
</dbReference>
<proteinExistence type="inferred from homology"/>
<dbReference type="SUPFAM" id="SSF48264">
    <property type="entry name" value="Cytochrome P450"/>
    <property type="match status" value="1"/>
</dbReference>
<evidence type="ECO:0000256" key="5">
    <source>
        <dbReference type="ARBA" id="ARBA00022617"/>
    </source>
</evidence>
<evidence type="ECO:0000256" key="13">
    <source>
        <dbReference type="PIRSR" id="PIRSR602401-1"/>
    </source>
</evidence>
<name>A0A9P7FM58_9AGAR</name>
<dbReference type="InterPro" id="IPR001128">
    <property type="entry name" value="Cyt_P450"/>
</dbReference>
<reference evidence="15" key="1">
    <citation type="submission" date="2021-02" db="EMBL/GenBank/DDBJ databases">
        <authorList>
            <person name="Nieuwenhuis M."/>
            <person name="Van De Peppel L.J.J."/>
        </authorList>
    </citation>
    <scope>NUCLEOTIDE SEQUENCE</scope>
    <source>
        <strain evidence="15">D49</strain>
    </source>
</reference>
<accession>A0A9P7FM58</accession>
<evidence type="ECO:0000313" key="15">
    <source>
        <dbReference type="EMBL" id="KAG5634329.1"/>
    </source>
</evidence>
<dbReference type="Gene3D" id="1.10.630.10">
    <property type="entry name" value="Cytochrome P450"/>
    <property type="match status" value="1"/>
</dbReference>
<feature type="binding site" description="axial binding residue" evidence="13">
    <location>
        <position position="159"/>
    </location>
    <ligand>
        <name>heme</name>
        <dbReference type="ChEBI" id="CHEBI:30413"/>
    </ligand>
    <ligandPart>
        <name>Fe</name>
        <dbReference type="ChEBI" id="CHEBI:18248"/>
    </ligandPart>
</feature>
<comment type="caution">
    <text evidence="15">The sequence shown here is derived from an EMBL/GenBank/DDBJ whole genome shotgun (WGS) entry which is preliminary data.</text>
</comment>
<keyword evidence="10 13" id="KW-0408">Iron</keyword>
<evidence type="ECO:0000256" key="3">
    <source>
        <dbReference type="ARBA" id="ARBA00004721"/>
    </source>
</evidence>
<dbReference type="PRINTS" id="PR00463">
    <property type="entry name" value="EP450I"/>
</dbReference>
<dbReference type="InterPro" id="IPR017972">
    <property type="entry name" value="Cyt_P450_CS"/>
</dbReference>
<keyword evidence="11 14" id="KW-0503">Monooxygenase</keyword>
<organism evidence="15 16">
    <name type="scientific">Sphagnurus paluster</name>
    <dbReference type="NCBI Taxonomy" id="117069"/>
    <lineage>
        <taxon>Eukaryota</taxon>
        <taxon>Fungi</taxon>
        <taxon>Dikarya</taxon>
        <taxon>Basidiomycota</taxon>
        <taxon>Agaricomycotina</taxon>
        <taxon>Agaricomycetes</taxon>
        <taxon>Agaricomycetidae</taxon>
        <taxon>Agaricales</taxon>
        <taxon>Tricholomatineae</taxon>
        <taxon>Lyophyllaceae</taxon>
        <taxon>Sphagnurus</taxon>
    </lineage>
</organism>
<evidence type="ECO:0000256" key="11">
    <source>
        <dbReference type="ARBA" id="ARBA00023033"/>
    </source>
</evidence>
<dbReference type="GO" id="GO:0004497">
    <property type="term" value="F:monooxygenase activity"/>
    <property type="evidence" value="ECO:0007669"/>
    <property type="project" value="UniProtKB-KW"/>
</dbReference>
<dbReference type="InterPro" id="IPR050121">
    <property type="entry name" value="Cytochrome_P450_monoxygenase"/>
</dbReference>
<dbReference type="OrthoDB" id="1470350at2759"/>
<keyword evidence="8" id="KW-1133">Transmembrane helix</keyword>
<evidence type="ECO:0000256" key="9">
    <source>
        <dbReference type="ARBA" id="ARBA00023002"/>
    </source>
</evidence>
<dbReference type="Proteomes" id="UP000717328">
    <property type="component" value="Unassembled WGS sequence"/>
</dbReference>
<dbReference type="PANTHER" id="PTHR24305">
    <property type="entry name" value="CYTOCHROME P450"/>
    <property type="match status" value="1"/>
</dbReference>
<evidence type="ECO:0000256" key="12">
    <source>
        <dbReference type="ARBA" id="ARBA00023136"/>
    </source>
</evidence>
<dbReference type="GO" id="GO:0016705">
    <property type="term" value="F:oxidoreductase activity, acting on paired donors, with incorporation or reduction of molecular oxygen"/>
    <property type="evidence" value="ECO:0007669"/>
    <property type="project" value="InterPro"/>
</dbReference>
<dbReference type="PROSITE" id="PS00086">
    <property type="entry name" value="CYTOCHROME_P450"/>
    <property type="match status" value="1"/>
</dbReference>
<dbReference type="GO" id="GO:0020037">
    <property type="term" value="F:heme binding"/>
    <property type="evidence" value="ECO:0007669"/>
    <property type="project" value="InterPro"/>
</dbReference>
<comment type="subcellular location">
    <subcellularLocation>
        <location evidence="2">Membrane</location>
    </subcellularLocation>
</comment>
<comment type="pathway">
    <text evidence="3">Secondary metabolite biosynthesis; terpenoid biosynthesis.</text>
</comment>
<dbReference type="AlphaFoldDB" id="A0A9P7FM58"/>
<evidence type="ECO:0000256" key="14">
    <source>
        <dbReference type="RuleBase" id="RU000461"/>
    </source>
</evidence>
<dbReference type="InterPro" id="IPR036396">
    <property type="entry name" value="Cyt_P450_sf"/>
</dbReference>
<keyword evidence="9 14" id="KW-0560">Oxidoreductase</keyword>
<dbReference type="InterPro" id="IPR002401">
    <property type="entry name" value="Cyt_P450_E_grp-I"/>
</dbReference>
<dbReference type="PRINTS" id="PR00385">
    <property type="entry name" value="P450"/>
</dbReference>
<protein>
    <recommendedName>
        <fullName evidence="17">Cytochrome P450</fullName>
    </recommendedName>
</protein>
<evidence type="ECO:0008006" key="17">
    <source>
        <dbReference type="Google" id="ProtNLM"/>
    </source>
</evidence>
<evidence type="ECO:0000256" key="1">
    <source>
        <dbReference type="ARBA" id="ARBA00001971"/>
    </source>
</evidence>
<evidence type="ECO:0000256" key="6">
    <source>
        <dbReference type="ARBA" id="ARBA00022692"/>
    </source>
</evidence>
<evidence type="ECO:0000256" key="4">
    <source>
        <dbReference type="ARBA" id="ARBA00010617"/>
    </source>
</evidence>
<comment type="cofactor">
    <cofactor evidence="1 13">
        <name>heme</name>
        <dbReference type="ChEBI" id="CHEBI:30413"/>
    </cofactor>
</comment>